<dbReference type="PANTHER" id="PTHR30255">
    <property type="entry name" value="SINGLE-STRANDED-DNA-SPECIFIC EXONUCLEASE RECJ"/>
    <property type="match status" value="1"/>
</dbReference>
<dbReference type="InterPro" id="IPR041122">
    <property type="entry name" value="RecJ_OB"/>
</dbReference>
<dbReference type="SUPFAM" id="SSF64182">
    <property type="entry name" value="DHH phosphoesterases"/>
    <property type="match status" value="1"/>
</dbReference>
<accession>A0A545THW2</accession>
<dbReference type="EMBL" id="VIKR01000001">
    <property type="protein sequence ID" value="TQV76813.1"/>
    <property type="molecule type" value="Genomic_DNA"/>
</dbReference>
<sequence>MVIKKIKHRESSPVAGLKDFHPKIQSILSARGINDVAELDYRLANLISPTQLLNIEFAAEKIFESIQRQDSILIVGDFDCDGATSSAVMIKALRSLGAKKVNYLVPDRFAFGYGLSVKLVEHAATLEPDLMITVDNGIANIDGVARANDLNIPVIITDHHLAGDELPDALAIVNPNQPRDSFSSKHLAGVGVAFYTMLVLRNLMRQKGWFQQNDIEEPNLAALLDIVALGTVADVVVLDNNNRILVEQGLKRIRSGHACPGIQAILQVAKRDINKCQASDLGFAVGPRLNAAGRLDDMSIGIECLLANSIEQALPIASRLDNLNRSRREIEGDMLEQAKLDLESYFSQADNEFKDEKRPLSMCLFDPNWHQGVIGILASRVKDRLNRPTIVFARDDDSEQPIIKGSARSVKGVHIRDALALIDSHNPKLIEKFGGHAMAAGLSIKQKDFQVFAERLNWAVEKILAGNSISDEVLTDGHLDNELFSLSFAAQLKQLGPWGQGFPEPTFDNVFKVANCRLLGEAHLKLVLVKDEVAVDAIYFRCPENQQAQVGDTVVAVYKMDINEFRGETNLQLMIEQLEIIDEG</sequence>
<dbReference type="Gene3D" id="3.10.310.30">
    <property type="match status" value="1"/>
</dbReference>
<dbReference type="NCBIfam" id="TIGR00644">
    <property type="entry name" value="recJ"/>
    <property type="match status" value="1"/>
</dbReference>
<feature type="domain" description="DHHA1" evidence="7">
    <location>
        <begin position="366"/>
        <end position="458"/>
    </location>
</feature>
<dbReference type="Pfam" id="PF17768">
    <property type="entry name" value="RecJ_OB"/>
    <property type="match status" value="1"/>
</dbReference>
<reference evidence="9 10" key="1">
    <citation type="submission" date="2019-06" db="EMBL/GenBank/DDBJ databases">
        <title>Draft genome of Aliikangiella marina GYP-15.</title>
        <authorList>
            <person name="Wang G."/>
        </authorList>
    </citation>
    <scope>NUCLEOTIDE SEQUENCE [LARGE SCALE GENOMIC DNA]</scope>
    <source>
        <strain evidence="9 10">GYP-15</strain>
    </source>
</reference>
<evidence type="ECO:0000256" key="2">
    <source>
        <dbReference type="ARBA" id="ARBA00019841"/>
    </source>
</evidence>
<dbReference type="AlphaFoldDB" id="A0A545THW2"/>
<dbReference type="GO" id="GO:0003676">
    <property type="term" value="F:nucleic acid binding"/>
    <property type="evidence" value="ECO:0007669"/>
    <property type="project" value="InterPro"/>
</dbReference>
<dbReference type="FunFam" id="3.90.1640.30:FF:000001">
    <property type="entry name" value="Single-stranded-DNA-specific exonuclease RecJ"/>
    <property type="match status" value="1"/>
</dbReference>
<keyword evidence="3" id="KW-0540">Nuclease</keyword>
<evidence type="ECO:0000259" key="8">
    <source>
        <dbReference type="Pfam" id="PF17768"/>
    </source>
</evidence>
<feature type="domain" description="DDH" evidence="6">
    <location>
        <begin position="71"/>
        <end position="231"/>
    </location>
</feature>
<name>A0A545THW2_9GAMM</name>
<evidence type="ECO:0000259" key="6">
    <source>
        <dbReference type="Pfam" id="PF01368"/>
    </source>
</evidence>
<dbReference type="Pfam" id="PF02272">
    <property type="entry name" value="DHHA1"/>
    <property type="match status" value="1"/>
</dbReference>
<dbReference type="Proteomes" id="UP000317839">
    <property type="component" value="Unassembled WGS sequence"/>
</dbReference>
<dbReference type="RefSeq" id="WP_142888173.1">
    <property type="nucleotide sequence ID" value="NZ_VIKR01000001.1"/>
</dbReference>
<evidence type="ECO:0000256" key="3">
    <source>
        <dbReference type="ARBA" id="ARBA00022722"/>
    </source>
</evidence>
<dbReference type="GO" id="GO:0006281">
    <property type="term" value="P:DNA repair"/>
    <property type="evidence" value="ECO:0007669"/>
    <property type="project" value="InterPro"/>
</dbReference>
<dbReference type="PANTHER" id="PTHR30255:SF2">
    <property type="entry name" value="SINGLE-STRANDED-DNA-SPECIFIC EXONUCLEASE RECJ"/>
    <property type="match status" value="1"/>
</dbReference>
<dbReference type="Pfam" id="PF01368">
    <property type="entry name" value="DHH"/>
    <property type="match status" value="1"/>
</dbReference>
<keyword evidence="5 9" id="KW-0269">Exonuclease</keyword>
<evidence type="ECO:0000256" key="1">
    <source>
        <dbReference type="ARBA" id="ARBA00005915"/>
    </source>
</evidence>
<organism evidence="9 10">
    <name type="scientific">Aliikangiella marina</name>
    <dbReference type="NCBI Taxonomy" id="1712262"/>
    <lineage>
        <taxon>Bacteria</taxon>
        <taxon>Pseudomonadati</taxon>
        <taxon>Pseudomonadota</taxon>
        <taxon>Gammaproteobacteria</taxon>
        <taxon>Oceanospirillales</taxon>
        <taxon>Pleioneaceae</taxon>
        <taxon>Aliikangiella</taxon>
    </lineage>
</organism>
<evidence type="ECO:0000256" key="5">
    <source>
        <dbReference type="ARBA" id="ARBA00022839"/>
    </source>
</evidence>
<keyword evidence="10" id="KW-1185">Reference proteome</keyword>
<proteinExistence type="inferred from homology"/>
<comment type="similarity">
    <text evidence="1">Belongs to the RecJ family.</text>
</comment>
<dbReference type="OrthoDB" id="9809852at2"/>
<dbReference type="InterPro" id="IPR001667">
    <property type="entry name" value="DDH_dom"/>
</dbReference>
<protein>
    <recommendedName>
        <fullName evidence="2">Single-stranded-DNA-specific exonuclease RecJ</fullName>
    </recommendedName>
</protein>
<evidence type="ECO:0000259" key="7">
    <source>
        <dbReference type="Pfam" id="PF02272"/>
    </source>
</evidence>
<dbReference type="InterPro" id="IPR051673">
    <property type="entry name" value="SSDNA_exonuclease_RecJ"/>
</dbReference>
<dbReference type="Gene3D" id="3.90.1640.30">
    <property type="match status" value="1"/>
</dbReference>
<dbReference type="InterPro" id="IPR038763">
    <property type="entry name" value="DHH_sf"/>
</dbReference>
<dbReference type="InterPro" id="IPR004610">
    <property type="entry name" value="RecJ"/>
</dbReference>
<dbReference type="InterPro" id="IPR003156">
    <property type="entry name" value="DHHA1_dom"/>
</dbReference>
<keyword evidence="4" id="KW-0378">Hydrolase</keyword>
<dbReference type="GO" id="GO:0008409">
    <property type="term" value="F:5'-3' exonuclease activity"/>
    <property type="evidence" value="ECO:0007669"/>
    <property type="project" value="InterPro"/>
</dbReference>
<evidence type="ECO:0000313" key="10">
    <source>
        <dbReference type="Proteomes" id="UP000317839"/>
    </source>
</evidence>
<evidence type="ECO:0000313" key="9">
    <source>
        <dbReference type="EMBL" id="TQV76813.1"/>
    </source>
</evidence>
<feature type="domain" description="RecJ OB" evidence="8">
    <location>
        <begin position="475"/>
        <end position="576"/>
    </location>
</feature>
<dbReference type="GO" id="GO:0006310">
    <property type="term" value="P:DNA recombination"/>
    <property type="evidence" value="ECO:0007669"/>
    <property type="project" value="InterPro"/>
</dbReference>
<evidence type="ECO:0000256" key="4">
    <source>
        <dbReference type="ARBA" id="ARBA00022801"/>
    </source>
</evidence>
<gene>
    <name evidence="9" type="primary">recJ</name>
    <name evidence="9" type="ORF">FLL45_02320</name>
</gene>
<comment type="caution">
    <text evidence="9">The sequence shown here is derived from an EMBL/GenBank/DDBJ whole genome shotgun (WGS) entry which is preliminary data.</text>
</comment>